<reference evidence="1" key="1">
    <citation type="submission" date="2021-06" db="EMBL/GenBank/DDBJ databases">
        <title>Comparative genomics, transcriptomics and evolutionary studies reveal genomic signatures of adaptation to plant cell wall in hemibiotrophic fungi.</title>
        <authorList>
            <consortium name="DOE Joint Genome Institute"/>
            <person name="Baroncelli R."/>
            <person name="Diaz J.F."/>
            <person name="Benocci T."/>
            <person name="Peng M."/>
            <person name="Battaglia E."/>
            <person name="Haridas S."/>
            <person name="Andreopoulos W."/>
            <person name="Labutti K."/>
            <person name="Pangilinan J."/>
            <person name="Floch G.L."/>
            <person name="Makela M.R."/>
            <person name="Henrissat B."/>
            <person name="Grigoriev I.V."/>
            <person name="Crouch J.A."/>
            <person name="De Vries R.P."/>
            <person name="Sukno S.A."/>
            <person name="Thon M.R."/>
        </authorList>
    </citation>
    <scope>NUCLEOTIDE SEQUENCE</scope>
    <source>
        <strain evidence="1">CBS 193.32</strain>
    </source>
</reference>
<keyword evidence="2" id="KW-1185">Reference proteome</keyword>
<dbReference type="RefSeq" id="XP_060433990.1">
    <property type="nucleotide sequence ID" value="XM_060566948.1"/>
</dbReference>
<organism evidence="1 2">
    <name type="scientific">Colletotrichum godetiae</name>
    <dbReference type="NCBI Taxonomy" id="1209918"/>
    <lineage>
        <taxon>Eukaryota</taxon>
        <taxon>Fungi</taxon>
        <taxon>Dikarya</taxon>
        <taxon>Ascomycota</taxon>
        <taxon>Pezizomycotina</taxon>
        <taxon>Sordariomycetes</taxon>
        <taxon>Hypocreomycetidae</taxon>
        <taxon>Glomerellales</taxon>
        <taxon>Glomerellaceae</taxon>
        <taxon>Colletotrichum</taxon>
        <taxon>Colletotrichum acutatum species complex</taxon>
    </lineage>
</organism>
<evidence type="ECO:0000313" key="2">
    <source>
        <dbReference type="Proteomes" id="UP001224890"/>
    </source>
</evidence>
<accession>A0AAJ0EXU7</accession>
<comment type="caution">
    <text evidence="1">The sequence shown here is derived from an EMBL/GenBank/DDBJ whole genome shotgun (WGS) entry which is preliminary data.</text>
</comment>
<dbReference type="Proteomes" id="UP001224890">
    <property type="component" value="Unassembled WGS sequence"/>
</dbReference>
<protein>
    <submittedName>
        <fullName evidence="1">Uncharacterized protein</fullName>
    </submittedName>
</protein>
<name>A0AAJ0EXU7_9PEZI</name>
<sequence length="233" mass="25927">MKYLTLTLPSRSLLRIARERRLPPPFLLAPPACATTLPHCCRCCRSTNSHPSPKGFSFVIFAPSHPLRTAERGHIRSTYVLRKGYLISSSFSLSQALPVLLPFAPDPANPQTLIVIHCTYSLRLQQASFLSIRETLSSTHPSRTNERPFFTPFRSLALRAHISRTQSASIDSLTHHCRSLSLAPPTSLPTLVPCIPIITIHELPQQLRFRLRTPRGTAQPSYPTTGLAFGSKD</sequence>
<proteinExistence type="predicted"/>
<dbReference type="EMBL" id="JAHMHR010000006">
    <property type="protein sequence ID" value="KAK1690295.1"/>
    <property type="molecule type" value="Genomic_DNA"/>
</dbReference>
<gene>
    <name evidence="1" type="ORF">BDP55DRAFT_344544</name>
</gene>
<dbReference type="GeneID" id="85451474"/>
<dbReference type="AlphaFoldDB" id="A0AAJ0EXU7"/>
<evidence type="ECO:0000313" key="1">
    <source>
        <dbReference type="EMBL" id="KAK1690295.1"/>
    </source>
</evidence>